<dbReference type="InterPro" id="IPR036513">
    <property type="entry name" value="STAS_dom_sf"/>
</dbReference>
<dbReference type="Proteomes" id="UP001156441">
    <property type="component" value="Unassembled WGS sequence"/>
</dbReference>
<dbReference type="PANTHER" id="PTHR33495">
    <property type="entry name" value="ANTI-SIGMA FACTOR ANTAGONIST TM_1081-RELATED-RELATED"/>
    <property type="match status" value="1"/>
</dbReference>
<name>A0ABT2JGD3_9PSEU</name>
<evidence type="ECO:0000256" key="1">
    <source>
        <dbReference type="SAM" id="MobiDB-lite"/>
    </source>
</evidence>
<dbReference type="Pfam" id="PF01740">
    <property type="entry name" value="STAS"/>
    <property type="match status" value="1"/>
</dbReference>
<evidence type="ECO:0000313" key="3">
    <source>
        <dbReference type="EMBL" id="MCT2586920.1"/>
    </source>
</evidence>
<dbReference type="RefSeq" id="WP_260194790.1">
    <property type="nucleotide sequence ID" value="NZ_JAFFZE010000022.1"/>
</dbReference>
<proteinExistence type="predicted"/>
<keyword evidence="4" id="KW-1185">Reference proteome</keyword>
<feature type="region of interest" description="Disordered" evidence="1">
    <location>
        <begin position="1"/>
        <end position="20"/>
    </location>
</feature>
<evidence type="ECO:0000313" key="4">
    <source>
        <dbReference type="Proteomes" id="UP001156441"/>
    </source>
</evidence>
<dbReference type="PANTHER" id="PTHR33495:SF13">
    <property type="entry name" value="ANTI-SIGMA-F FACTOR ANTAGONIST RSFB"/>
    <property type="match status" value="1"/>
</dbReference>
<feature type="compositionally biased region" description="Basic and acidic residues" evidence="1">
    <location>
        <begin position="1"/>
        <end position="11"/>
    </location>
</feature>
<dbReference type="CDD" id="cd07043">
    <property type="entry name" value="STAS_anti-anti-sigma_factors"/>
    <property type="match status" value="1"/>
</dbReference>
<comment type="caution">
    <text evidence="3">The sequence shown here is derived from an EMBL/GenBank/DDBJ whole genome shotgun (WGS) entry which is preliminary data.</text>
</comment>
<evidence type="ECO:0000259" key="2">
    <source>
        <dbReference type="PROSITE" id="PS50801"/>
    </source>
</evidence>
<accession>A0ABT2JGD3</accession>
<sequence length="142" mass="15276">MKPASDERTPDGGEYLAARPDREQLLSVRSTDRDDAVVLTVEGDVDGLTAPRLGTALASAFNRLGGRLLVVDLSRVVFLGSSGLRTLHESALVAAREHDLDQLRIVVDHTRPVIRPIEIVGLDQVLALFNTVSDALAAGDLR</sequence>
<feature type="domain" description="STAS" evidence="2">
    <location>
        <begin position="26"/>
        <end position="139"/>
    </location>
</feature>
<dbReference type="InterPro" id="IPR002645">
    <property type="entry name" value="STAS_dom"/>
</dbReference>
<dbReference type="EMBL" id="JAFFZE010000022">
    <property type="protein sequence ID" value="MCT2586920.1"/>
    <property type="molecule type" value="Genomic_DNA"/>
</dbReference>
<organism evidence="3 4">
    <name type="scientific">Actinophytocola gossypii</name>
    <dbReference type="NCBI Taxonomy" id="2812003"/>
    <lineage>
        <taxon>Bacteria</taxon>
        <taxon>Bacillati</taxon>
        <taxon>Actinomycetota</taxon>
        <taxon>Actinomycetes</taxon>
        <taxon>Pseudonocardiales</taxon>
        <taxon>Pseudonocardiaceae</taxon>
    </lineage>
</organism>
<protein>
    <submittedName>
        <fullName evidence="3">STAS domain-containing protein</fullName>
    </submittedName>
</protein>
<dbReference type="PROSITE" id="PS50801">
    <property type="entry name" value="STAS"/>
    <property type="match status" value="1"/>
</dbReference>
<dbReference type="Gene3D" id="3.30.750.24">
    <property type="entry name" value="STAS domain"/>
    <property type="match status" value="1"/>
</dbReference>
<dbReference type="SUPFAM" id="SSF52091">
    <property type="entry name" value="SpoIIaa-like"/>
    <property type="match status" value="1"/>
</dbReference>
<reference evidence="3 4" key="1">
    <citation type="submission" date="2021-02" db="EMBL/GenBank/DDBJ databases">
        <title>Actinophytocola xerophila sp. nov., isolated from soil of cotton cropping field.</title>
        <authorList>
            <person name="Huang R."/>
            <person name="Chen X."/>
            <person name="Ge X."/>
            <person name="Liu W."/>
        </authorList>
    </citation>
    <scope>NUCLEOTIDE SEQUENCE [LARGE SCALE GENOMIC DNA]</scope>
    <source>
        <strain evidence="3 4">S1-96</strain>
    </source>
</reference>
<gene>
    <name evidence="3" type="ORF">JT362_27740</name>
</gene>